<dbReference type="GO" id="GO:0016705">
    <property type="term" value="F:oxidoreductase activity, acting on paired donors, with incorporation or reduction of molecular oxygen"/>
    <property type="evidence" value="ECO:0007669"/>
    <property type="project" value="InterPro"/>
</dbReference>
<gene>
    <name evidence="1" type="ORF">1_87</name>
</gene>
<organism evidence="1">
    <name type="scientific">Mimiviridae sp. ChoanoV1</name>
    <dbReference type="NCBI Taxonomy" id="2596887"/>
    <lineage>
        <taxon>Viruses</taxon>
        <taxon>Varidnaviria</taxon>
        <taxon>Bamfordvirae</taxon>
        <taxon>Nucleocytoviricota</taxon>
        <taxon>Megaviricetes</taxon>
        <taxon>Imitervirales</taxon>
        <taxon>Schizomimiviridae</taxon>
    </lineage>
</organism>
<dbReference type="Gene3D" id="1.10.630.10">
    <property type="entry name" value="Cytochrome P450"/>
    <property type="match status" value="1"/>
</dbReference>
<sequence>MLKTILFILIVFIILNKHYFYHITISNIRLLIWLFTNDYKKISNFRKEIQNTSIQDFFFNKKLGIDGNSDTPFFDKQYTFRENNILKLKDPNIFGKTDSLPSVINFFTTPFNLLGQWIGDSIFRTDLHLRGKNNFKKEQYLQALRKKNIELYQNEIKKHIPKIFTLNKEHNLLDICTKLCNDLFYLLHFGNLPNKEDFNDTQIFIKAVAKFSYTDLLNKEVRDQLFNLKFYYYKTIGKINNIKNENKKCIIKDWIDAGINENDIFIEVIHNIIGMVVNWINTIYPYLIELSKENIPRIEKGLEKEYILECFRYLMPVKFVSSKIKEPNVVNKNKGKFNAIHDLTVASKDKSWGKDSNKFNLSRVSNYQKYMTPKGKCPFYNTRENAKVPCEFSIYERDNYTPFGIGYRRCPGEIISMIFLEEIAFFFKDKKINVYLKNNISIKKHYIFDKRETNYILTIKDN</sequence>
<dbReference type="GO" id="GO:0020037">
    <property type="term" value="F:heme binding"/>
    <property type="evidence" value="ECO:0007669"/>
    <property type="project" value="InterPro"/>
</dbReference>
<dbReference type="GO" id="GO:0004497">
    <property type="term" value="F:monooxygenase activity"/>
    <property type="evidence" value="ECO:0007669"/>
    <property type="project" value="InterPro"/>
</dbReference>
<reference evidence="1" key="1">
    <citation type="submission" date="2018-11" db="EMBL/GenBank/DDBJ databases">
        <title>A distinct lineage of giant viruses engineers rhodopsin photosystems in predatory marine eukaryotes.</title>
        <authorList>
            <person name="Needham D.M."/>
            <person name="Yoshizawa S."/>
            <person name="Hosaka T."/>
            <person name="Poirier C."/>
            <person name="Choi C.-J."/>
            <person name="Hehenberger E."/>
            <person name="Irwin N.A.T."/>
            <person name="Wilken S."/>
            <person name="Yung C.-M."/>
            <person name="Bachy C."/>
            <person name="Kurihara R."/>
            <person name="Nakajima Y."/>
            <person name="Kojima K."/>
            <person name="Kimura-Someya T."/>
            <person name="Leonard G."/>
            <person name="Malmstrom R.R."/>
            <person name="Mende D."/>
            <person name="Olson D.K."/>
            <person name="Sudo Y."/>
            <person name="Sudek S."/>
            <person name="Richards T.A."/>
            <person name="DeLong E.F."/>
            <person name="Keeling P.J."/>
            <person name="Santoro A.E."/>
            <person name="Shirouzu M."/>
            <person name="Iwasaki W."/>
            <person name="Worden A.Z."/>
        </authorList>
    </citation>
    <scope>NUCLEOTIDE SEQUENCE</scope>
</reference>
<dbReference type="InterPro" id="IPR017972">
    <property type="entry name" value="Cyt_P450_CS"/>
</dbReference>
<accession>A0A5B8IHG5</accession>
<dbReference type="InterPro" id="IPR036396">
    <property type="entry name" value="Cyt_P450_sf"/>
</dbReference>
<name>A0A5B8IHG5_9VIRU</name>
<evidence type="ECO:0008006" key="2">
    <source>
        <dbReference type="Google" id="ProtNLM"/>
    </source>
</evidence>
<dbReference type="GO" id="GO:0005506">
    <property type="term" value="F:iron ion binding"/>
    <property type="evidence" value="ECO:0007669"/>
    <property type="project" value="InterPro"/>
</dbReference>
<dbReference type="PROSITE" id="PS00086">
    <property type="entry name" value="CYTOCHROME_P450"/>
    <property type="match status" value="1"/>
</dbReference>
<evidence type="ECO:0000313" key="1">
    <source>
        <dbReference type="EMBL" id="QDY51702.1"/>
    </source>
</evidence>
<dbReference type="EMBL" id="MK250085">
    <property type="protein sequence ID" value="QDY51702.1"/>
    <property type="molecule type" value="Genomic_DNA"/>
</dbReference>
<protein>
    <recommendedName>
        <fullName evidence="2">Cytochrome P450</fullName>
    </recommendedName>
</protein>
<dbReference type="SUPFAM" id="SSF48264">
    <property type="entry name" value="Cytochrome P450"/>
    <property type="match status" value="1"/>
</dbReference>
<proteinExistence type="predicted"/>